<keyword evidence="4" id="KW-0804">Transcription</keyword>
<dbReference type="PROSITE" id="PS50932">
    <property type="entry name" value="HTH_LACI_2"/>
    <property type="match status" value="1"/>
</dbReference>
<dbReference type="Gene3D" id="1.10.260.40">
    <property type="entry name" value="lambda repressor-like DNA-binding domains"/>
    <property type="match status" value="1"/>
</dbReference>
<dbReference type="KEGG" id="coh:EAV92_11685"/>
<dbReference type="EMBL" id="CP033433">
    <property type="protein sequence ID" value="AYQ73170.1"/>
    <property type="molecule type" value="Genomic_DNA"/>
</dbReference>
<evidence type="ECO:0000256" key="4">
    <source>
        <dbReference type="ARBA" id="ARBA00023163"/>
    </source>
</evidence>
<feature type="domain" description="HTH lacI-type" evidence="5">
    <location>
        <begin position="1"/>
        <end position="55"/>
    </location>
</feature>
<sequence>MNIFDIARLAGVSRKTVQRALNGSPSVKPETKEKIRLIMEEHHYEPNATARKLTNKRTHTIGIFIIQEEGRYQLHTDDLYFGAVIGGIINQCTYAGYKTLITILDVSDPDPLMSLYRQKSIDAGIVVSWSNVQDIVERAASAGFRIAVFDQNNLNAPPAGVPVPPLDNRAAAYRAASYLLDLGHTDLAIVTGDMNIACSPERLAGFLQAAEERGIEVPDSNIHFGRFIEQDGAEAIRRWTSEGRLPQALFCSNDLMAYGALRTLSELGVRVPQDISVIGFDDLLISQYMQPPLTSVRVPRVEMAETLTAYLIETLDGDAEDAEKPIPVFQAELAVRGSCMPAERI</sequence>
<name>A0A3G3JY39_9BACL</name>
<keyword evidence="2" id="KW-0805">Transcription regulation</keyword>
<dbReference type="Pfam" id="PF13377">
    <property type="entry name" value="Peripla_BP_3"/>
    <property type="match status" value="1"/>
</dbReference>
<organism evidence="6 7">
    <name type="scientific">Cohnella candidum</name>
    <dbReference type="NCBI Taxonomy" id="2674991"/>
    <lineage>
        <taxon>Bacteria</taxon>
        <taxon>Bacillati</taxon>
        <taxon>Bacillota</taxon>
        <taxon>Bacilli</taxon>
        <taxon>Bacillales</taxon>
        <taxon>Paenibacillaceae</taxon>
        <taxon>Cohnella</taxon>
    </lineage>
</organism>
<proteinExistence type="predicted"/>
<accession>A0A3G3JY39</accession>
<dbReference type="InterPro" id="IPR000843">
    <property type="entry name" value="HTH_LacI"/>
</dbReference>
<evidence type="ECO:0000256" key="3">
    <source>
        <dbReference type="ARBA" id="ARBA00023125"/>
    </source>
</evidence>
<reference evidence="6 7" key="1">
    <citation type="submission" date="2018-10" db="EMBL/GenBank/DDBJ databases">
        <title>Genome Sequence of Cohnella sp.</title>
        <authorList>
            <person name="Srinivasan S."/>
            <person name="Kim M.K."/>
        </authorList>
    </citation>
    <scope>NUCLEOTIDE SEQUENCE [LARGE SCALE GENOMIC DNA]</scope>
    <source>
        <strain evidence="6 7">18JY8-7</strain>
    </source>
</reference>
<dbReference type="PANTHER" id="PTHR30146">
    <property type="entry name" value="LACI-RELATED TRANSCRIPTIONAL REPRESSOR"/>
    <property type="match status" value="1"/>
</dbReference>
<keyword evidence="3" id="KW-0238">DNA-binding</keyword>
<dbReference type="RefSeq" id="WP_123041252.1">
    <property type="nucleotide sequence ID" value="NZ_CP033433.1"/>
</dbReference>
<dbReference type="AlphaFoldDB" id="A0A3G3JY39"/>
<dbReference type="PANTHER" id="PTHR30146:SF148">
    <property type="entry name" value="HTH-TYPE TRANSCRIPTIONAL REPRESSOR PURR-RELATED"/>
    <property type="match status" value="1"/>
</dbReference>
<dbReference type="CDD" id="cd06267">
    <property type="entry name" value="PBP1_LacI_sugar_binding-like"/>
    <property type="match status" value="1"/>
</dbReference>
<protein>
    <submittedName>
        <fullName evidence="6">LacI family transcriptional regulator</fullName>
    </submittedName>
</protein>
<evidence type="ECO:0000256" key="1">
    <source>
        <dbReference type="ARBA" id="ARBA00022491"/>
    </source>
</evidence>
<evidence type="ECO:0000256" key="2">
    <source>
        <dbReference type="ARBA" id="ARBA00023015"/>
    </source>
</evidence>
<dbReference type="CDD" id="cd01392">
    <property type="entry name" value="HTH_LacI"/>
    <property type="match status" value="1"/>
</dbReference>
<dbReference type="GO" id="GO:0003700">
    <property type="term" value="F:DNA-binding transcription factor activity"/>
    <property type="evidence" value="ECO:0007669"/>
    <property type="project" value="TreeGrafter"/>
</dbReference>
<evidence type="ECO:0000313" key="6">
    <source>
        <dbReference type="EMBL" id="AYQ73170.1"/>
    </source>
</evidence>
<dbReference type="InterPro" id="IPR010982">
    <property type="entry name" value="Lambda_DNA-bd_dom_sf"/>
</dbReference>
<dbReference type="GO" id="GO:0000976">
    <property type="term" value="F:transcription cis-regulatory region binding"/>
    <property type="evidence" value="ECO:0007669"/>
    <property type="project" value="TreeGrafter"/>
</dbReference>
<dbReference type="SMART" id="SM00354">
    <property type="entry name" value="HTH_LACI"/>
    <property type="match status" value="1"/>
</dbReference>
<dbReference type="Pfam" id="PF00356">
    <property type="entry name" value="LacI"/>
    <property type="match status" value="1"/>
</dbReference>
<dbReference type="Proteomes" id="UP000269097">
    <property type="component" value="Chromosome"/>
</dbReference>
<evidence type="ECO:0000259" key="5">
    <source>
        <dbReference type="PROSITE" id="PS50932"/>
    </source>
</evidence>
<gene>
    <name evidence="6" type="ORF">EAV92_11685</name>
</gene>
<dbReference type="SUPFAM" id="SSF53822">
    <property type="entry name" value="Periplasmic binding protein-like I"/>
    <property type="match status" value="1"/>
</dbReference>
<dbReference type="InterPro" id="IPR028082">
    <property type="entry name" value="Peripla_BP_I"/>
</dbReference>
<dbReference type="PROSITE" id="PS00356">
    <property type="entry name" value="HTH_LACI_1"/>
    <property type="match status" value="1"/>
</dbReference>
<keyword evidence="7" id="KW-1185">Reference proteome</keyword>
<dbReference type="SUPFAM" id="SSF47413">
    <property type="entry name" value="lambda repressor-like DNA-binding domains"/>
    <property type="match status" value="1"/>
</dbReference>
<dbReference type="InterPro" id="IPR046335">
    <property type="entry name" value="LacI/GalR-like_sensor"/>
</dbReference>
<dbReference type="Gene3D" id="3.40.50.2300">
    <property type="match status" value="2"/>
</dbReference>
<evidence type="ECO:0000313" key="7">
    <source>
        <dbReference type="Proteomes" id="UP000269097"/>
    </source>
</evidence>
<keyword evidence="1" id="KW-0678">Repressor</keyword>